<evidence type="ECO:0000256" key="3">
    <source>
        <dbReference type="ARBA" id="ARBA00023163"/>
    </source>
</evidence>
<feature type="region of interest" description="Disordered" evidence="4">
    <location>
        <begin position="168"/>
        <end position="198"/>
    </location>
</feature>
<dbReference type="InterPro" id="IPR036390">
    <property type="entry name" value="WH_DNA-bd_sf"/>
</dbReference>
<comment type="caution">
    <text evidence="6">The sequence shown here is derived from an EMBL/GenBank/DDBJ whole genome shotgun (WGS) entry which is preliminary data.</text>
</comment>
<dbReference type="EMBL" id="BAAAUT010000029">
    <property type="protein sequence ID" value="GAA3142983.1"/>
    <property type="molecule type" value="Genomic_DNA"/>
</dbReference>
<dbReference type="InterPro" id="IPR026881">
    <property type="entry name" value="WYL_dom"/>
</dbReference>
<dbReference type="Gene3D" id="1.10.10.10">
    <property type="entry name" value="Winged helix-like DNA-binding domain superfamily/Winged helix DNA-binding domain"/>
    <property type="match status" value="1"/>
</dbReference>
<dbReference type="SUPFAM" id="SSF46785">
    <property type="entry name" value="Winged helix' DNA-binding domain"/>
    <property type="match status" value="1"/>
</dbReference>
<dbReference type="Pfam" id="PF08279">
    <property type="entry name" value="HTH_11"/>
    <property type="match status" value="1"/>
</dbReference>
<dbReference type="InterPro" id="IPR036388">
    <property type="entry name" value="WH-like_DNA-bd_sf"/>
</dbReference>
<evidence type="ECO:0000256" key="1">
    <source>
        <dbReference type="ARBA" id="ARBA00023015"/>
    </source>
</evidence>
<accession>A0ABP6NCG7</accession>
<dbReference type="InterPro" id="IPR018356">
    <property type="entry name" value="Tscrpt_reg_HTH_DeoR_CS"/>
</dbReference>
<dbReference type="InterPro" id="IPR013196">
    <property type="entry name" value="HTH_11"/>
</dbReference>
<evidence type="ECO:0000256" key="2">
    <source>
        <dbReference type="ARBA" id="ARBA00023125"/>
    </source>
</evidence>
<dbReference type="Pfam" id="PF13280">
    <property type="entry name" value="WYL"/>
    <property type="match status" value="1"/>
</dbReference>
<evidence type="ECO:0000313" key="7">
    <source>
        <dbReference type="Proteomes" id="UP001500320"/>
    </source>
</evidence>
<reference evidence="7" key="1">
    <citation type="journal article" date="2019" name="Int. J. Syst. Evol. Microbiol.">
        <title>The Global Catalogue of Microorganisms (GCM) 10K type strain sequencing project: providing services to taxonomists for standard genome sequencing and annotation.</title>
        <authorList>
            <consortium name="The Broad Institute Genomics Platform"/>
            <consortium name="The Broad Institute Genome Sequencing Center for Infectious Disease"/>
            <person name="Wu L."/>
            <person name="Ma J."/>
        </authorList>
    </citation>
    <scope>NUCLEOTIDE SEQUENCE [LARGE SCALE GENOMIC DNA]</scope>
    <source>
        <strain evidence="7">JCM 9373</strain>
    </source>
</reference>
<keyword evidence="3" id="KW-0804">Transcription</keyword>
<keyword evidence="1" id="KW-0805">Transcription regulation</keyword>
<keyword evidence="2" id="KW-0238">DNA-binding</keyword>
<feature type="domain" description="HTH deoR-type" evidence="5">
    <location>
        <begin position="4"/>
        <end position="69"/>
    </location>
</feature>
<name>A0ABP6NCG7_9ACTN</name>
<sequence>MPAPRERMLRLLSLLQTGRRWSAEELASAMDATPRTLRRDIGHLRALGYPVESARGPGGHYRLVAGAALPPLMLEDDEAVATVLGLKLAAAGGAGLDFATEAAERAATKLRRILPAPLRRRTDEILTAVEIGATGHPQPSPAILSELAAAITAHRRVVFDHVGNHADEHAGERADEHAGDRVGEDAGDRAGGRGPARRTVEPHRLVRLRQRWYLFAWDLDRHDWRAFRLDRIDGPRTTGDVFRPRALPADDLVAHLRERFRSPAAHRVVLTLHTDAHDAAARLHRIDGTLQPLDSGGCRYVAEVDSYEWLATVLVLAGVEFTVERPDAFGGYLARAAHRLLRATGHVSTTGTP</sequence>
<evidence type="ECO:0000313" key="6">
    <source>
        <dbReference type="EMBL" id="GAA3142983.1"/>
    </source>
</evidence>
<dbReference type="PROSITE" id="PS52050">
    <property type="entry name" value="WYL"/>
    <property type="match status" value="1"/>
</dbReference>
<dbReference type="PROSITE" id="PS00894">
    <property type="entry name" value="HTH_DEOR_1"/>
    <property type="match status" value="1"/>
</dbReference>
<keyword evidence="7" id="KW-1185">Reference proteome</keyword>
<dbReference type="PANTHER" id="PTHR34580:SF3">
    <property type="entry name" value="PROTEIN PAFB"/>
    <property type="match status" value="1"/>
</dbReference>
<dbReference type="PIRSF" id="PIRSF016838">
    <property type="entry name" value="PafC"/>
    <property type="match status" value="1"/>
</dbReference>
<dbReference type="InterPro" id="IPR051534">
    <property type="entry name" value="CBASS_pafABC_assoc_protein"/>
</dbReference>
<protein>
    <submittedName>
        <fullName evidence="6">YafY family protein</fullName>
    </submittedName>
</protein>
<gene>
    <name evidence="6" type="ORF">GCM10010466_37450</name>
</gene>
<dbReference type="PANTHER" id="PTHR34580">
    <property type="match status" value="1"/>
</dbReference>
<feature type="compositionally biased region" description="Basic and acidic residues" evidence="4">
    <location>
        <begin position="168"/>
        <end position="191"/>
    </location>
</feature>
<organism evidence="6 7">
    <name type="scientific">Planomonospora alba</name>
    <dbReference type="NCBI Taxonomy" id="161354"/>
    <lineage>
        <taxon>Bacteria</taxon>
        <taxon>Bacillati</taxon>
        <taxon>Actinomycetota</taxon>
        <taxon>Actinomycetes</taxon>
        <taxon>Streptosporangiales</taxon>
        <taxon>Streptosporangiaceae</taxon>
        <taxon>Planomonospora</taxon>
    </lineage>
</organism>
<dbReference type="InterPro" id="IPR028349">
    <property type="entry name" value="PafC-like"/>
</dbReference>
<proteinExistence type="predicted"/>
<evidence type="ECO:0000259" key="5">
    <source>
        <dbReference type="PROSITE" id="PS51000"/>
    </source>
</evidence>
<dbReference type="Proteomes" id="UP001500320">
    <property type="component" value="Unassembled WGS sequence"/>
</dbReference>
<dbReference type="InterPro" id="IPR001034">
    <property type="entry name" value="DeoR_HTH"/>
</dbReference>
<evidence type="ECO:0000256" key="4">
    <source>
        <dbReference type="SAM" id="MobiDB-lite"/>
    </source>
</evidence>
<dbReference type="PROSITE" id="PS51000">
    <property type="entry name" value="HTH_DEOR_2"/>
    <property type="match status" value="1"/>
</dbReference>